<organism evidence="1 2">
    <name type="scientific">Portunus trituberculatus</name>
    <name type="common">Swimming crab</name>
    <name type="synonym">Neptunus trituberculatus</name>
    <dbReference type="NCBI Taxonomy" id="210409"/>
    <lineage>
        <taxon>Eukaryota</taxon>
        <taxon>Metazoa</taxon>
        <taxon>Ecdysozoa</taxon>
        <taxon>Arthropoda</taxon>
        <taxon>Crustacea</taxon>
        <taxon>Multicrustacea</taxon>
        <taxon>Malacostraca</taxon>
        <taxon>Eumalacostraca</taxon>
        <taxon>Eucarida</taxon>
        <taxon>Decapoda</taxon>
        <taxon>Pleocyemata</taxon>
        <taxon>Brachyura</taxon>
        <taxon>Eubrachyura</taxon>
        <taxon>Portunoidea</taxon>
        <taxon>Portunidae</taxon>
        <taxon>Portuninae</taxon>
        <taxon>Portunus</taxon>
    </lineage>
</organism>
<reference evidence="1 2" key="1">
    <citation type="submission" date="2019-05" db="EMBL/GenBank/DDBJ databases">
        <title>Another draft genome of Portunus trituberculatus and its Hox gene families provides insights of decapod evolution.</title>
        <authorList>
            <person name="Jeong J.-H."/>
            <person name="Song I."/>
            <person name="Kim S."/>
            <person name="Choi T."/>
            <person name="Kim D."/>
            <person name="Ryu S."/>
            <person name="Kim W."/>
        </authorList>
    </citation>
    <scope>NUCLEOTIDE SEQUENCE [LARGE SCALE GENOMIC DNA]</scope>
    <source>
        <tissue evidence="1">Muscle</tissue>
    </source>
</reference>
<keyword evidence="2" id="KW-1185">Reference proteome</keyword>
<gene>
    <name evidence="1" type="ORF">E2C01_060348</name>
</gene>
<protein>
    <submittedName>
        <fullName evidence="1">Uncharacterized protein</fullName>
    </submittedName>
</protein>
<name>A0A5B7H500_PORTR</name>
<evidence type="ECO:0000313" key="2">
    <source>
        <dbReference type="Proteomes" id="UP000324222"/>
    </source>
</evidence>
<sequence>MAASQSLRCEPKVRQGSHWICLMLHLDSFSLARQTFSVPSALRYAAPCFAQLSIVRHSEDQSCMLHSLVVAILPHVVSPSFSCSVSPSVPLPPPHLRR</sequence>
<dbReference type="Proteomes" id="UP000324222">
    <property type="component" value="Unassembled WGS sequence"/>
</dbReference>
<accession>A0A5B7H500</accession>
<dbReference type="EMBL" id="VSRR010024438">
    <property type="protein sequence ID" value="MPC66202.1"/>
    <property type="molecule type" value="Genomic_DNA"/>
</dbReference>
<evidence type="ECO:0000313" key="1">
    <source>
        <dbReference type="EMBL" id="MPC66202.1"/>
    </source>
</evidence>
<dbReference type="AlphaFoldDB" id="A0A5B7H500"/>
<comment type="caution">
    <text evidence="1">The sequence shown here is derived from an EMBL/GenBank/DDBJ whole genome shotgun (WGS) entry which is preliminary data.</text>
</comment>
<proteinExistence type="predicted"/>